<feature type="transmembrane region" description="Helical" evidence="1">
    <location>
        <begin position="41"/>
        <end position="65"/>
    </location>
</feature>
<reference evidence="2 3" key="1">
    <citation type="journal article" date="2016" name="Nat. Commun.">
        <title>Ectomycorrhizal ecology is imprinted in the genome of the dominant symbiotic fungus Cenococcum geophilum.</title>
        <authorList>
            <consortium name="DOE Joint Genome Institute"/>
            <person name="Peter M."/>
            <person name="Kohler A."/>
            <person name="Ohm R.A."/>
            <person name="Kuo A."/>
            <person name="Krutzmann J."/>
            <person name="Morin E."/>
            <person name="Arend M."/>
            <person name="Barry K.W."/>
            <person name="Binder M."/>
            <person name="Choi C."/>
            <person name="Clum A."/>
            <person name="Copeland A."/>
            <person name="Grisel N."/>
            <person name="Haridas S."/>
            <person name="Kipfer T."/>
            <person name="LaButti K."/>
            <person name="Lindquist E."/>
            <person name="Lipzen A."/>
            <person name="Maire R."/>
            <person name="Meier B."/>
            <person name="Mihaltcheva S."/>
            <person name="Molinier V."/>
            <person name="Murat C."/>
            <person name="Poggeler S."/>
            <person name="Quandt C.A."/>
            <person name="Sperisen C."/>
            <person name="Tritt A."/>
            <person name="Tisserant E."/>
            <person name="Crous P.W."/>
            <person name="Henrissat B."/>
            <person name="Nehls U."/>
            <person name="Egli S."/>
            <person name="Spatafora J.W."/>
            <person name="Grigoriev I.V."/>
            <person name="Martin F.M."/>
        </authorList>
    </citation>
    <scope>NUCLEOTIDE SEQUENCE [LARGE SCALE GENOMIC DNA]</scope>
    <source>
        <strain evidence="2 3">CBS 207.34</strain>
    </source>
</reference>
<sequence length="118" mass="13734">MNKPPEMLSSPVRVHRDRFQVSSRHYHSKWHRPRSMRECSWYQITVTITGFFFLALSINIVSFSFRFPATHPIIHKHSTAASTPKTQRFAKQQSMLKSGKSFPSKEVIKVQEGRCRSA</sequence>
<protein>
    <recommendedName>
        <fullName evidence="4">Transmembrane protein</fullName>
    </recommendedName>
</protein>
<keyword evidence="1" id="KW-1133">Transmembrane helix</keyword>
<keyword evidence="3" id="KW-1185">Reference proteome</keyword>
<keyword evidence="1" id="KW-0812">Transmembrane</keyword>
<proteinExistence type="predicted"/>
<dbReference type="EMBL" id="KV750247">
    <property type="protein sequence ID" value="OCL05635.1"/>
    <property type="molecule type" value="Genomic_DNA"/>
</dbReference>
<accession>A0A8E2EVH5</accession>
<name>A0A8E2EVH5_9PEZI</name>
<organism evidence="2 3">
    <name type="scientific">Glonium stellatum</name>
    <dbReference type="NCBI Taxonomy" id="574774"/>
    <lineage>
        <taxon>Eukaryota</taxon>
        <taxon>Fungi</taxon>
        <taxon>Dikarya</taxon>
        <taxon>Ascomycota</taxon>
        <taxon>Pezizomycotina</taxon>
        <taxon>Dothideomycetes</taxon>
        <taxon>Pleosporomycetidae</taxon>
        <taxon>Gloniales</taxon>
        <taxon>Gloniaceae</taxon>
        <taxon>Glonium</taxon>
    </lineage>
</organism>
<dbReference type="AlphaFoldDB" id="A0A8E2EVH5"/>
<evidence type="ECO:0000313" key="2">
    <source>
        <dbReference type="EMBL" id="OCL05635.1"/>
    </source>
</evidence>
<evidence type="ECO:0000256" key="1">
    <source>
        <dbReference type="SAM" id="Phobius"/>
    </source>
</evidence>
<evidence type="ECO:0000313" key="3">
    <source>
        <dbReference type="Proteomes" id="UP000250140"/>
    </source>
</evidence>
<gene>
    <name evidence="2" type="ORF">AOQ84DRAFT_94380</name>
</gene>
<evidence type="ECO:0008006" key="4">
    <source>
        <dbReference type="Google" id="ProtNLM"/>
    </source>
</evidence>
<dbReference type="Proteomes" id="UP000250140">
    <property type="component" value="Unassembled WGS sequence"/>
</dbReference>
<keyword evidence="1" id="KW-0472">Membrane</keyword>